<dbReference type="PRINTS" id="PR00040">
    <property type="entry name" value="HTHMERR"/>
</dbReference>
<dbReference type="OrthoDB" id="9773308at2"/>
<keyword evidence="2" id="KW-0805">Transcription regulation</keyword>
<evidence type="ECO:0000256" key="2">
    <source>
        <dbReference type="ARBA" id="ARBA00023015"/>
    </source>
</evidence>
<organism evidence="6 7">
    <name type="scientific">Paenibacillus xylanivorans</name>
    <dbReference type="NCBI Taxonomy" id="1705561"/>
    <lineage>
        <taxon>Bacteria</taxon>
        <taxon>Bacillati</taxon>
        <taxon>Bacillota</taxon>
        <taxon>Bacilli</taxon>
        <taxon>Bacillales</taxon>
        <taxon>Paenibacillaceae</taxon>
        <taxon>Paenibacillus</taxon>
    </lineage>
</organism>
<sequence>MKPEITISEFAKLMGVSVHQIRYFEEKGILYPSYMDENQYRMYGIHEIYRLSHILLLRKAGLSVQAIRDWIDQGTPDDMKELLEQSVSKIEEEMHKLRKLSDLIGKVLEENERYGQETPSFQVIQRDSFALSSWFETDVETELNARMLTDQRDTLPELFETDIHYIYEGGSRVLLCTQAQDTPGDIVLRAGEYLSYRFSIQGEEGLEPHNAQFQAFADCHKLNLTVPQILVEKSYLSLFTQESIHYELLARIDSVESDATEKGENQ</sequence>
<dbReference type="InterPro" id="IPR000551">
    <property type="entry name" value="MerR-type_HTH_dom"/>
</dbReference>
<keyword evidence="7" id="KW-1185">Reference proteome</keyword>
<evidence type="ECO:0000259" key="5">
    <source>
        <dbReference type="PROSITE" id="PS50937"/>
    </source>
</evidence>
<reference evidence="6 7" key="1">
    <citation type="submission" date="2015-08" db="EMBL/GenBank/DDBJ databases">
        <title>Draft genome sequence of cellulolytic and xylanolytic Paenibacillus sp. A59, isolated from a decaying forest soil from Patagonia, Argentina.</title>
        <authorList>
            <person name="Ghio S."/>
            <person name="Caceres A.M."/>
            <person name="Talia P."/>
            <person name="Grasso D."/>
            <person name="Campos E."/>
        </authorList>
    </citation>
    <scope>NUCLEOTIDE SEQUENCE [LARGE SCALE GENOMIC DNA]</scope>
    <source>
        <strain evidence="6 7">A59</strain>
    </source>
</reference>
<evidence type="ECO:0000256" key="3">
    <source>
        <dbReference type="ARBA" id="ARBA00023125"/>
    </source>
</evidence>
<evidence type="ECO:0000313" key="7">
    <source>
        <dbReference type="Proteomes" id="UP000037688"/>
    </source>
</evidence>
<dbReference type="PANTHER" id="PTHR30204">
    <property type="entry name" value="REDOX-CYCLING DRUG-SENSING TRANSCRIPTIONAL ACTIVATOR SOXR"/>
    <property type="match status" value="1"/>
</dbReference>
<comment type="caution">
    <text evidence="6">The sequence shown here is derived from an EMBL/GenBank/DDBJ whole genome shotgun (WGS) entry which is preliminary data.</text>
</comment>
<dbReference type="GO" id="GO:0003700">
    <property type="term" value="F:DNA-binding transcription factor activity"/>
    <property type="evidence" value="ECO:0007669"/>
    <property type="project" value="InterPro"/>
</dbReference>
<gene>
    <name evidence="6" type="ORF">AMS66_23305</name>
</gene>
<dbReference type="Pfam" id="PF13411">
    <property type="entry name" value="MerR_1"/>
    <property type="match status" value="1"/>
</dbReference>
<dbReference type="AlphaFoldDB" id="A0A0N0UH20"/>
<dbReference type="InterPro" id="IPR047057">
    <property type="entry name" value="MerR_fam"/>
</dbReference>
<dbReference type="RefSeq" id="WP_160319730.1">
    <property type="nucleotide sequence ID" value="NZ_LITU01000074.1"/>
</dbReference>
<dbReference type="Proteomes" id="UP000037688">
    <property type="component" value="Unassembled WGS sequence"/>
</dbReference>
<proteinExistence type="predicted"/>
<dbReference type="SMART" id="SM00422">
    <property type="entry name" value="HTH_MERR"/>
    <property type="match status" value="1"/>
</dbReference>
<protein>
    <recommendedName>
        <fullName evidence="5">HTH merR-type domain-containing protein</fullName>
    </recommendedName>
</protein>
<dbReference type="InterPro" id="IPR009061">
    <property type="entry name" value="DNA-bd_dom_put_sf"/>
</dbReference>
<evidence type="ECO:0000256" key="1">
    <source>
        <dbReference type="ARBA" id="ARBA00022491"/>
    </source>
</evidence>
<dbReference type="PANTHER" id="PTHR30204:SF69">
    <property type="entry name" value="MERR-FAMILY TRANSCRIPTIONAL REGULATOR"/>
    <property type="match status" value="1"/>
</dbReference>
<keyword evidence="3" id="KW-0238">DNA-binding</keyword>
<dbReference type="PATRIC" id="fig|1705561.3.peg.4879"/>
<feature type="domain" description="HTH merR-type" evidence="5">
    <location>
        <begin position="4"/>
        <end position="73"/>
    </location>
</feature>
<accession>A0A0N0UH20</accession>
<dbReference type="PROSITE" id="PS50937">
    <property type="entry name" value="HTH_MERR_2"/>
    <property type="match status" value="1"/>
</dbReference>
<name>A0A0N0UH20_9BACL</name>
<evidence type="ECO:0000256" key="4">
    <source>
        <dbReference type="ARBA" id="ARBA00023163"/>
    </source>
</evidence>
<keyword evidence="1" id="KW-0678">Repressor</keyword>
<dbReference type="EMBL" id="LITU01000074">
    <property type="protein sequence ID" value="KOY14154.1"/>
    <property type="molecule type" value="Genomic_DNA"/>
</dbReference>
<dbReference type="Gene3D" id="1.10.1660.10">
    <property type="match status" value="1"/>
</dbReference>
<evidence type="ECO:0000313" key="6">
    <source>
        <dbReference type="EMBL" id="KOY14154.1"/>
    </source>
</evidence>
<dbReference type="GO" id="GO:0003677">
    <property type="term" value="F:DNA binding"/>
    <property type="evidence" value="ECO:0007669"/>
    <property type="project" value="UniProtKB-KW"/>
</dbReference>
<dbReference type="SUPFAM" id="SSF46955">
    <property type="entry name" value="Putative DNA-binding domain"/>
    <property type="match status" value="1"/>
</dbReference>
<keyword evidence="4" id="KW-0804">Transcription</keyword>